<accession>A0AAV0VHA7</accession>
<dbReference type="InterPro" id="IPR008906">
    <property type="entry name" value="HATC_C_dom"/>
</dbReference>
<dbReference type="AlphaFoldDB" id="A0AAV0VHA7"/>
<dbReference type="PANTHER" id="PTHR46289:SF14">
    <property type="entry name" value="DUF4371 DOMAIN-CONTAINING PROTEIN"/>
    <property type="match status" value="1"/>
</dbReference>
<keyword evidence="3" id="KW-1185">Reference proteome</keyword>
<evidence type="ECO:0000259" key="1">
    <source>
        <dbReference type="Pfam" id="PF05699"/>
    </source>
</evidence>
<organism evidence="2 3">
    <name type="scientific">Macrosiphum euphorbiae</name>
    <name type="common">potato aphid</name>
    <dbReference type="NCBI Taxonomy" id="13131"/>
    <lineage>
        <taxon>Eukaryota</taxon>
        <taxon>Metazoa</taxon>
        <taxon>Ecdysozoa</taxon>
        <taxon>Arthropoda</taxon>
        <taxon>Hexapoda</taxon>
        <taxon>Insecta</taxon>
        <taxon>Pterygota</taxon>
        <taxon>Neoptera</taxon>
        <taxon>Paraneoptera</taxon>
        <taxon>Hemiptera</taxon>
        <taxon>Sternorrhyncha</taxon>
        <taxon>Aphidomorpha</taxon>
        <taxon>Aphidoidea</taxon>
        <taxon>Aphididae</taxon>
        <taxon>Macrosiphini</taxon>
        <taxon>Macrosiphum</taxon>
    </lineage>
</organism>
<dbReference type="InterPro" id="IPR052958">
    <property type="entry name" value="IFN-induced_PKR_regulator"/>
</dbReference>
<name>A0AAV0VHA7_9HEMI</name>
<reference evidence="2 3" key="1">
    <citation type="submission" date="2023-01" db="EMBL/GenBank/DDBJ databases">
        <authorList>
            <person name="Whitehead M."/>
        </authorList>
    </citation>
    <scope>NUCLEOTIDE SEQUENCE [LARGE SCALE GENOMIC DNA]</scope>
</reference>
<evidence type="ECO:0000313" key="3">
    <source>
        <dbReference type="Proteomes" id="UP001160148"/>
    </source>
</evidence>
<dbReference type="GO" id="GO:0046983">
    <property type="term" value="F:protein dimerization activity"/>
    <property type="evidence" value="ECO:0007669"/>
    <property type="project" value="InterPro"/>
</dbReference>
<sequence length="141" mass="16288">MSSETSDELIQTVGDQYAFLNFNTFMFRGELELWKTKWTTQKNEGLNIPNEVFSAFDECSNIFFPSIKKLLLVLGTLPVSVATAERSFSTLRRLKTWIRSEMGQSRLTGLALLHIHRQLPLNVDKIIDRFAKNKRCLDFVI</sequence>
<dbReference type="Pfam" id="PF05699">
    <property type="entry name" value="Dimer_Tnp_hAT"/>
    <property type="match status" value="1"/>
</dbReference>
<comment type="caution">
    <text evidence="2">The sequence shown here is derived from an EMBL/GenBank/DDBJ whole genome shotgun (WGS) entry which is preliminary data.</text>
</comment>
<dbReference type="Proteomes" id="UP001160148">
    <property type="component" value="Unassembled WGS sequence"/>
</dbReference>
<feature type="domain" description="HAT C-terminal dimerisation" evidence="1">
    <location>
        <begin position="61"/>
        <end position="119"/>
    </location>
</feature>
<evidence type="ECO:0000313" key="2">
    <source>
        <dbReference type="EMBL" id="CAI6342885.1"/>
    </source>
</evidence>
<proteinExistence type="predicted"/>
<dbReference type="PANTHER" id="PTHR46289">
    <property type="entry name" value="52 KDA REPRESSOR OF THE INHIBITOR OF THE PROTEIN KINASE-LIKE PROTEIN-RELATED"/>
    <property type="match status" value="1"/>
</dbReference>
<protein>
    <recommendedName>
        <fullName evidence="1">HAT C-terminal dimerisation domain-containing protein</fullName>
    </recommendedName>
</protein>
<dbReference type="EMBL" id="CARXXK010000001">
    <property type="protein sequence ID" value="CAI6342885.1"/>
    <property type="molecule type" value="Genomic_DNA"/>
</dbReference>
<gene>
    <name evidence="2" type="ORF">MEUPH1_LOCUS218</name>
</gene>